<dbReference type="AlphaFoldDB" id="A0AAV5U526"/>
<dbReference type="Proteomes" id="UP001432027">
    <property type="component" value="Unassembled WGS sequence"/>
</dbReference>
<proteinExistence type="predicted"/>
<protein>
    <submittedName>
        <fullName evidence="2">Uncharacterized protein</fullName>
    </submittedName>
</protein>
<dbReference type="EMBL" id="BTSX01000005">
    <property type="protein sequence ID" value="GMT01981.1"/>
    <property type="molecule type" value="Genomic_DNA"/>
</dbReference>
<organism evidence="2 3">
    <name type="scientific">Pristionchus entomophagus</name>
    <dbReference type="NCBI Taxonomy" id="358040"/>
    <lineage>
        <taxon>Eukaryota</taxon>
        <taxon>Metazoa</taxon>
        <taxon>Ecdysozoa</taxon>
        <taxon>Nematoda</taxon>
        <taxon>Chromadorea</taxon>
        <taxon>Rhabditida</taxon>
        <taxon>Rhabditina</taxon>
        <taxon>Diplogasteromorpha</taxon>
        <taxon>Diplogasteroidea</taxon>
        <taxon>Neodiplogasteridae</taxon>
        <taxon>Pristionchus</taxon>
    </lineage>
</organism>
<gene>
    <name evidence="2" type="ORF">PENTCL1PPCAC_24155</name>
</gene>
<feature type="non-terminal residue" evidence="2">
    <location>
        <position position="1"/>
    </location>
</feature>
<accession>A0AAV5U526</accession>
<reference evidence="2" key="1">
    <citation type="submission" date="2023-10" db="EMBL/GenBank/DDBJ databases">
        <title>Genome assembly of Pristionchus species.</title>
        <authorList>
            <person name="Yoshida K."/>
            <person name="Sommer R.J."/>
        </authorList>
    </citation>
    <scope>NUCLEOTIDE SEQUENCE</scope>
    <source>
        <strain evidence="2">RS0144</strain>
    </source>
</reference>
<evidence type="ECO:0000256" key="1">
    <source>
        <dbReference type="SAM" id="MobiDB-lite"/>
    </source>
</evidence>
<keyword evidence="3" id="KW-1185">Reference proteome</keyword>
<sequence>SNLRVSSSVHTQDISKGVRWGGPPITDLDCTAYHSVSCDGPTAVHRTSRIGRTRLRNFKDNDVDEANQVHVHYATRLLTSLPSIHNKTSARWWLRRIEYSYYQYAREFKYAMNPVVRVDVEESGDDASDDEQSDDVDDENDDDFVVVDRRSVPMVVEDLSAFL</sequence>
<comment type="caution">
    <text evidence="2">The sequence shown here is derived from an EMBL/GenBank/DDBJ whole genome shotgun (WGS) entry which is preliminary data.</text>
</comment>
<name>A0AAV5U526_9BILA</name>
<feature type="non-terminal residue" evidence="2">
    <location>
        <position position="163"/>
    </location>
</feature>
<feature type="region of interest" description="Disordered" evidence="1">
    <location>
        <begin position="122"/>
        <end position="142"/>
    </location>
</feature>
<evidence type="ECO:0000313" key="2">
    <source>
        <dbReference type="EMBL" id="GMT01981.1"/>
    </source>
</evidence>
<evidence type="ECO:0000313" key="3">
    <source>
        <dbReference type="Proteomes" id="UP001432027"/>
    </source>
</evidence>